<dbReference type="SUPFAM" id="SSF53474">
    <property type="entry name" value="alpha/beta-Hydrolases"/>
    <property type="match status" value="1"/>
</dbReference>
<dbReference type="Proteomes" id="UP001149165">
    <property type="component" value="Unassembled WGS sequence"/>
</dbReference>
<dbReference type="AlphaFoldDB" id="A0A9W9KSE2"/>
<evidence type="ECO:0000313" key="3">
    <source>
        <dbReference type="Proteomes" id="UP001149165"/>
    </source>
</evidence>
<name>A0A9W9KSE2_9EURO</name>
<dbReference type="EMBL" id="JAPQKH010000001">
    <property type="protein sequence ID" value="KAJ5116191.1"/>
    <property type="molecule type" value="Genomic_DNA"/>
</dbReference>
<feature type="domain" description="Alpha/beta hydrolase fold-3" evidence="1">
    <location>
        <begin position="47"/>
        <end position="169"/>
    </location>
</feature>
<organism evidence="2 3">
    <name type="scientific">Penicillium angulare</name>
    <dbReference type="NCBI Taxonomy" id="116970"/>
    <lineage>
        <taxon>Eukaryota</taxon>
        <taxon>Fungi</taxon>
        <taxon>Dikarya</taxon>
        <taxon>Ascomycota</taxon>
        <taxon>Pezizomycotina</taxon>
        <taxon>Eurotiomycetes</taxon>
        <taxon>Eurotiomycetidae</taxon>
        <taxon>Eurotiales</taxon>
        <taxon>Aspergillaceae</taxon>
        <taxon>Penicillium</taxon>
    </lineage>
</organism>
<dbReference type="OrthoDB" id="19653at2759"/>
<keyword evidence="3" id="KW-1185">Reference proteome</keyword>
<reference evidence="2" key="2">
    <citation type="journal article" date="2023" name="IMA Fungus">
        <title>Comparative genomic study of the Penicillium genus elucidates a diverse pangenome and 15 lateral gene transfer events.</title>
        <authorList>
            <person name="Petersen C."/>
            <person name="Sorensen T."/>
            <person name="Nielsen M.R."/>
            <person name="Sondergaard T.E."/>
            <person name="Sorensen J.L."/>
            <person name="Fitzpatrick D.A."/>
            <person name="Frisvad J.C."/>
            <person name="Nielsen K.L."/>
        </authorList>
    </citation>
    <scope>NUCLEOTIDE SEQUENCE</scope>
    <source>
        <strain evidence="2">IBT 30069</strain>
    </source>
</reference>
<dbReference type="GO" id="GO:0072330">
    <property type="term" value="P:monocarboxylic acid biosynthetic process"/>
    <property type="evidence" value="ECO:0007669"/>
    <property type="project" value="UniProtKB-ARBA"/>
</dbReference>
<sequence>MAIPSDPKIDGFDILQAPYKRVGENDIRCDVLVPRTPFQGQRPVIIRWHGGGLVTGDSLLMTIWVPWLSDLALKHEAIIISPNYRVMPEATSAQIYEDVEDLWKWVHSSTLSNLLASHSTPASLDLSRIMTVGESAGGSLSLYLALSHPDQIRSVTASYPSVDFTTPAYTVPRTGPVWGFNAPLSVFEEIDRNAVIGSGVSSIVGPERLAFMISVIQHGKIGEVYLRGSEGVEKEVLFPLARLEKTREVPRGGIVILQGQEDSLILASETEEFVQRARELTREEDITYVVREGEEHGFDVNVTLDEVWLQDSLKRAVDTWLE</sequence>
<dbReference type="PANTHER" id="PTHR23024:SF339">
    <property type="entry name" value="ALPHA_BETA HYDROLASE FOLD-3 DOMAIN-CONTAINING PROTEIN"/>
    <property type="match status" value="1"/>
</dbReference>
<dbReference type="Pfam" id="PF07859">
    <property type="entry name" value="Abhydrolase_3"/>
    <property type="match status" value="1"/>
</dbReference>
<protein>
    <recommendedName>
        <fullName evidence="1">Alpha/beta hydrolase fold-3 domain-containing protein</fullName>
    </recommendedName>
</protein>
<gene>
    <name evidence="2" type="ORF">N7456_000539</name>
</gene>
<dbReference type="Gene3D" id="3.40.50.1820">
    <property type="entry name" value="alpha/beta hydrolase"/>
    <property type="match status" value="1"/>
</dbReference>
<dbReference type="GO" id="GO:0017000">
    <property type="term" value="P:antibiotic biosynthetic process"/>
    <property type="evidence" value="ECO:0007669"/>
    <property type="project" value="UniProtKB-ARBA"/>
</dbReference>
<accession>A0A9W9KSE2</accession>
<dbReference type="GO" id="GO:0016787">
    <property type="term" value="F:hydrolase activity"/>
    <property type="evidence" value="ECO:0007669"/>
    <property type="project" value="InterPro"/>
</dbReference>
<reference evidence="2" key="1">
    <citation type="submission" date="2022-11" db="EMBL/GenBank/DDBJ databases">
        <authorList>
            <person name="Petersen C."/>
        </authorList>
    </citation>
    <scope>NUCLEOTIDE SEQUENCE</scope>
    <source>
        <strain evidence="2">IBT 30069</strain>
    </source>
</reference>
<proteinExistence type="predicted"/>
<evidence type="ECO:0000259" key="1">
    <source>
        <dbReference type="Pfam" id="PF07859"/>
    </source>
</evidence>
<dbReference type="InterPro" id="IPR013094">
    <property type="entry name" value="AB_hydrolase_3"/>
</dbReference>
<dbReference type="PANTHER" id="PTHR23024">
    <property type="entry name" value="ARYLACETAMIDE DEACETYLASE"/>
    <property type="match status" value="1"/>
</dbReference>
<dbReference type="InterPro" id="IPR029058">
    <property type="entry name" value="AB_hydrolase_fold"/>
</dbReference>
<comment type="caution">
    <text evidence="2">The sequence shown here is derived from an EMBL/GenBank/DDBJ whole genome shotgun (WGS) entry which is preliminary data.</text>
</comment>
<evidence type="ECO:0000313" key="2">
    <source>
        <dbReference type="EMBL" id="KAJ5116191.1"/>
    </source>
</evidence>
<dbReference type="InterPro" id="IPR050466">
    <property type="entry name" value="Carboxylest/Gibb_receptor"/>
</dbReference>